<evidence type="ECO:0000256" key="1">
    <source>
        <dbReference type="ARBA" id="ARBA00007191"/>
    </source>
</evidence>
<dbReference type="SMART" id="SM00960">
    <property type="entry name" value="Robl_LC7"/>
    <property type="match status" value="1"/>
</dbReference>
<dbReference type="EMBL" id="JASNWA010000010">
    <property type="protein sequence ID" value="KAK3169033.1"/>
    <property type="molecule type" value="Genomic_DNA"/>
</dbReference>
<sequence length="147" mass="15402">MVQPTPAATLENLSRLASKPGVQSTLILSKSDGSIIRSTGLLASSSSPSQDPTVNNGISQNSPGEAADAIRGGSEYPGNGEVEAKGNTAEEVARMVFAFVAGAKAFTEGMDKSDEVKLLRLRTRKNEIVIVPDPKFLLVVIHDTPPA</sequence>
<accession>A0AAE0DJ75</accession>
<name>A0AAE0DJ75_9LECA</name>
<dbReference type="InterPro" id="IPR004942">
    <property type="entry name" value="Roadblock/LAMTOR2_dom"/>
</dbReference>
<evidence type="ECO:0000313" key="5">
    <source>
        <dbReference type="Proteomes" id="UP001276659"/>
    </source>
</evidence>
<reference evidence="4" key="1">
    <citation type="submission" date="2022-11" db="EMBL/GenBank/DDBJ databases">
        <title>Chromosomal genome sequence assembly and mating type (MAT) locus characterization of the leprose asexual lichenized fungus Lepraria neglecta (Nyl.) Erichsen.</title>
        <authorList>
            <person name="Allen J.L."/>
            <person name="Pfeffer B."/>
        </authorList>
    </citation>
    <scope>NUCLEOTIDE SEQUENCE</scope>
    <source>
        <strain evidence="4">Allen 5258</strain>
    </source>
</reference>
<feature type="domain" description="Roadblock/LAMTOR2" evidence="3">
    <location>
        <begin position="9"/>
        <end position="142"/>
    </location>
</feature>
<feature type="region of interest" description="Disordered" evidence="2">
    <location>
        <begin position="39"/>
        <end position="82"/>
    </location>
</feature>
<dbReference type="PANTHER" id="PTHR10779">
    <property type="entry name" value="DYNEIN LIGHT CHAIN ROADBLOCK"/>
    <property type="match status" value="1"/>
</dbReference>
<dbReference type="AlphaFoldDB" id="A0AAE0DJ75"/>
<evidence type="ECO:0000313" key="4">
    <source>
        <dbReference type="EMBL" id="KAK3169033.1"/>
    </source>
</evidence>
<dbReference type="Gene3D" id="3.30.450.30">
    <property type="entry name" value="Dynein light chain 2a, cytoplasmic"/>
    <property type="match status" value="1"/>
</dbReference>
<protein>
    <recommendedName>
        <fullName evidence="3">Roadblock/LAMTOR2 domain-containing protein</fullName>
    </recommendedName>
</protein>
<dbReference type="Proteomes" id="UP001276659">
    <property type="component" value="Unassembled WGS sequence"/>
</dbReference>
<comment type="similarity">
    <text evidence="1">Belongs to the GAMAD family.</text>
</comment>
<evidence type="ECO:0000259" key="3">
    <source>
        <dbReference type="SMART" id="SM00960"/>
    </source>
</evidence>
<keyword evidence="5" id="KW-1185">Reference proteome</keyword>
<proteinExistence type="inferred from homology"/>
<comment type="caution">
    <text evidence="4">The sequence shown here is derived from an EMBL/GenBank/DDBJ whole genome shotgun (WGS) entry which is preliminary data.</text>
</comment>
<evidence type="ECO:0000256" key="2">
    <source>
        <dbReference type="SAM" id="MobiDB-lite"/>
    </source>
</evidence>
<organism evidence="4 5">
    <name type="scientific">Lepraria neglecta</name>
    <dbReference type="NCBI Taxonomy" id="209136"/>
    <lineage>
        <taxon>Eukaryota</taxon>
        <taxon>Fungi</taxon>
        <taxon>Dikarya</taxon>
        <taxon>Ascomycota</taxon>
        <taxon>Pezizomycotina</taxon>
        <taxon>Lecanoromycetes</taxon>
        <taxon>OSLEUM clade</taxon>
        <taxon>Lecanoromycetidae</taxon>
        <taxon>Lecanorales</taxon>
        <taxon>Lecanorineae</taxon>
        <taxon>Stereocaulaceae</taxon>
        <taxon>Lepraria</taxon>
    </lineage>
</organism>
<feature type="compositionally biased region" description="Polar residues" evidence="2">
    <location>
        <begin position="50"/>
        <end position="63"/>
    </location>
</feature>
<dbReference type="SUPFAM" id="SSF103196">
    <property type="entry name" value="Roadblock/LC7 domain"/>
    <property type="match status" value="1"/>
</dbReference>
<gene>
    <name evidence="4" type="ORF">OEA41_005481</name>
</gene>